<dbReference type="PROSITE" id="PS51257">
    <property type="entry name" value="PROKAR_LIPOPROTEIN"/>
    <property type="match status" value="1"/>
</dbReference>
<dbReference type="STRING" id="31958.SD37_40200"/>
<feature type="signal peptide" evidence="1">
    <location>
        <begin position="1"/>
        <end position="18"/>
    </location>
</feature>
<gene>
    <name evidence="2" type="ORF">SD37_40200</name>
</gene>
<evidence type="ECO:0000313" key="3">
    <source>
        <dbReference type="Proteomes" id="UP000093695"/>
    </source>
</evidence>
<keyword evidence="3" id="KW-1185">Reference proteome</keyword>
<dbReference type="AlphaFoldDB" id="A0A193C9S4"/>
<organism evidence="2 3">
    <name type="scientific">Amycolatopsis orientalis</name>
    <name type="common">Nocardia orientalis</name>
    <dbReference type="NCBI Taxonomy" id="31958"/>
    <lineage>
        <taxon>Bacteria</taxon>
        <taxon>Bacillati</taxon>
        <taxon>Actinomycetota</taxon>
        <taxon>Actinomycetes</taxon>
        <taxon>Pseudonocardiales</taxon>
        <taxon>Pseudonocardiaceae</taxon>
        <taxon>Amycolatopsis</taxon>
    </lineage>
</organism>
<sequence>MRRLPVFVLLLATLTACGQSSGGGGGKDCPALALVEGVTLDVPPEAAAGLSRVKLEFCWAGKCVTEAAELYPASRTEDQGCVGEVCSGKAVPTGGKYATVPVQGLPLTPVKTTVTFDDGKPHVLDVTPVLRYPAGEECGGGVPVVKLVAGQGGVVRQEP</sequence>
<name>A0A193C9S4_AMYOR</name>
<proteinExistence type="predicted"/>
<reference evidence="2 3" key="1">
    <citation type="journal article" date="2015" name="Genome Announc.">
        <title>Draft Genome Sequence of Norvancomycin-Producing Strain Amycolatopsis orientalis CPCC200066.</title>
        <authorList>
            <person name="Lei X."/>
            <person name="Yuan F."/>
            <person name="Shi Y."/>
            <person name="Li X."/>
            <person name="Wang L."/>
            <person name="Hong B."/>
        </authorList>
    </citation>
    <scope>NUCLEOTIDE SEQUENCE [LARGE SCALE GENOMIC DNA]</scope>
    <source>
        <strain evidence="2 3">B-37</strain>
    </source>
</reference>
<dbReference type="Proteomes" id="UP000093695">
    <property type="component" value="Chromosome"/>
</dbReference>
<evidence type="ECO:0008006" key="4">
    <source>
        <dbReference type="Google" id="ProtNLM"/>
    </source>
</evidence>
<evidence type="ECO:0000256" key="1">
    <source>
        <dbReference type="SAM" id="SignalP"/>
    </source>
</evidence>
<evidence type="ECO:0000313" key="2">
    <source>
        <dbReference type="EMBL" id="ANN21199.1"/>
    </source>
</evidence>
<dbReference type="RefSeq" id="WP_044855291.1">
    <property type="nucleotide sequence ID" value="NZ_CP016174.1"/>
</dbReference>
<keyword evidence="1" id="KW-0732">Signal</keyword>
<protein>
    <recommendedName>
        <fullName evidence="4">Lipoprotein</fullName>
    </recommendedName>
</protein>
<dbReference type="KEGG" id="aori:SD37_40200"/>
<accession>A0A193C9S4</accession>
<dbReference type="EMBL" id="CP016174">
    <property type="protein sequence ID" value="ANN21199.1"/>
    <property type="molecule type" value="Genomic_DNA"/>
</dbReference>
<feature type="chain" id="PRO_5008256590" description="Lipoprotein" evidence="1">
    <location>
        <begin position="19"/>
        <end position="159"/>
    </location>
</feature>